<reference evidence="2 3" key="1">
    <citation type="submission" date="2014-04" db="EMBL/GenBank/DDBJ databases">
        <authorList>
            <consortium name="DOE Joint Genome Institute"/>
            <person name="Kuo A."/>
            <person name="Ruytinx J."/>
            <person name="Rineau F."/>
            <person name="Colpaert J."/>
            <person name="Kohler A."/>
            <person name="Nagy L.G."/>
            <person name="Floudas D."/>
            <person name="Copeland A."/>
            <person name="Barry K.W."/>
            <person name="Cichocki N."/>
            <person name="Veneault-Fourrey C."/>
            <person name="LaButti K."/>
            <person name="Lindquist E.A."/>
            <person name="Lipzen A."/>
            <person name="Lundell T."/>
            <person name="Morin E."/>
            <person name="Murat C."/>
            <person name="Sun H."/>
            <person name="Tunlid A."/>
            <person name="Henrissat B."/>
            <person name="Grigoriev I.V."/>
            <person name="Hibbett D.S."/>
            <person name="Martin F."/>
            <person name="Nordberg H.P."/>
            <person name="Cantor M.N."/>
            <person name="Hua S.X."/>
        </authorList>
    </citation>
    <scope>NUCLEOTIDE SEQUENCE [LARGE SCALE GENOMIC DNA]</scope>
    <source>
        <strain evidence="2 3">UH-Slu-Lm8-n1</strain>
    </source>
</reference>
<reference evidence="3" key="2">
    <citation type="submission" date="2015-01" db="EMBL/GenBank/DDBJ databases">
        <title>Evolutionary Origins and Diversification of the Mycorrhizal Mutualists.</title>
        <authorList>
            <consortium name="DOE Joint Genome Institute"/>
            <consortium name="Mycorrhizal Genomics Consortium"/>
            <person name="Kohler A."/>
            <person name="Kuo A."/>
            <person name="Nagy L.G."/>
            <person name="Floudas D."/>
            <person name="Copeland A."/>
            <person name="Barry K.W."/>
            <person name="Cichocki N."/>
            <person name="Veneault-Fourrey C."/>
            <person name="LaButti K."/>
            <person name="Lindquist E.A."/>
            <person name="Lipzen A."/>
            <person name="Lundell T."/>
            <person name="Morin E."/>
            <person name="Murat C."/>
            <person name="Riley R."/>
            <person name="Ohm R."/>
            <person name="Sun H."/>
            <person name="Tunlid A."/>
            <person name="Henrissat B."/>
            <person name="Grigoriev I.V."/>
            <person name="Hibbett D.S."/>
            <person name="Martin F."/>
        </authorList>
    </citation>
    <scope>NUCLEOTIDE SEQUENCE [LARGE SCALE GENOMIC DNA]</scope>
    <source>
        <strain evidence="3">UH-Slu-Lm8-n1</strain>
    </source>
</reference>
<sequence length="146" mass="15864">MTRRKGKSSTQQTNQSSEATASGKGSHRPRSKARRLLGKFKDKLGFSDSRSPSPAPSNIEAHAGPSGVEVEDNTQTSLHGAQEAEQRMHSLPEPEIAVASFLQGAQEDLDVLDNFEETYLKPLKIFDAVIGEISNVCRPSSQSELN</sequence>
<protein>
    <submittedName>
        <fullName evidence="2">Uncharacterized protein</fullName>
    </submittedName>
</protein>
<dbReference type="HOGENOM" id="CLU_1620171_0_0_1"/>
<dbReference type="EMBL" id="KN835963">
    <property type="protein sequence ID" value="KIK33348.1"/>
    <property type="molecule type" value="Genomic_DNA"/>
</dbReference>
<dbReference type="InParanoid" id="A0A0D0AMR2"/>
<dbReference type="OrthoDB" id="10478627at2759"/>
<dbReference type="Proteomes" id="UP000054485">
    <property type="component" value="Unassembled WGS sequence"/>
</dbReference>
<feature type="region of interest" description="Disordered" evidence="1">
    <location>
        <begin position="1"/>
        <end position="92"/>
    </location>
</feature>
<feature type="compositionally biased region" description="Basic residues" evidence="1">
    <location>
        <begin position="25"/>
        <end position="38"/>
    </location>
</feature>
<evidence type="ECO:0000256" key="1">
    <source>
        <dbReference type="SAM" id="MobiDB-lite"/>
    </source>
</evidence>
<name>A0A0D0AMR2_9AGAM</name>
<gene>
    <name evidence="2" type="ORF">CY34DRAFT_715693</name>
</gene>
<proteinExistence type="predicted"/>
<dbReference type="AlphaFoldDB" id="A0A0D0AMR2"/>
<evidence type="ECO:0000313" key="3">
    <source>
        <dbReference type="Proteomes" id="UP000054485"/>
    </source>
</evidence>
<feature type="compositionally biased region" description="Basic and acidic residues" evidence="1">
    <location>
        <begin position="82"/>
        <end position="92"/>
    </location>
</feature>
<organism evidence="2 3">
    <name type="scientific">Suillus luteus UH-Slu-Lm8-n1</name>
    <dbReference type="NCBI Taxonomy" id="930992"/>
    <lineage>
        <taxon>Eukaryota</taxon>
        <taxon>Fungi</taxon>
        <taxon>Dikarya</taxon>
        <taxon>Basidiomycota</taxon>
        <taxon>Agaricomycotina</taxon>
        <taxon>Agaricomycetes</taxon>
        <taxon>Agaricomycetidae</taxon>
        <taxon>Boletales</taxon>
        <taxon>Suillineae</taxon>
        <taxon>Suillaceae</taxon>
        <taxon>Suillus</taxon>
    </lineage>
</organism>
<accession>A0A0D0AMR2</accession>
<feature type="compositionally biased region" description="Polar residues" evidence="1">
    <location>
        <begin position="8"/>
        <end position="20"/>
    </location>
</feature>
<evidence type="ECO:0000313" key="2">
    <source>
        <dbReference type="EMBL" id="KIK33348.1"/>
    </source>
</evidence>
<keyword evidence="3" id="KW-1185">Reference proteome</keyword>